<feature type="region of interest" description="Disordered" evidence="1">
    <location>
        <begin position="44"/>
        <end position="66"/>
    </location>
</feature>
<gene>
    <name evidence="2" type="ORF">AAF712_012520</name>
</gene>
<evidence type="ECO:0008006" key="4">
    <source>
        <dbReference type="Google" id="ProtNLM"/>
    </source>
</evidence>
<evidence type="ECO:0000256" key="1">
    <source>
        <dbReference type="SAM" id="MobiDB-lite"/>
    </source>
</evidence>
<evidence type="ECO:0000313" key="3">
    <source>
        <dbReference type="Proteomes" id="UP001437256"/>
    </source>
</evidence>
<keyword evidence="3" id="KW-1185">Reference proteome</keyword>
<evidence type="ECO:0000313" key="2">
    <source>
        <dbReference type="EMBL" id="KAL0060697.1"/>
    </source>
</evidence>
<sequence>MFGYQPCQNERYYWDFVIFKVEHELFKVPKHAFSNNPYPPFNKMFPANQEAADDAKETDKSPGASSENPIVLEEIHKVDFEQFLSVLYPQFKPSHRNNNSEELDESEIDTWLSVLKLSSQWNFIDVRKTAIERISEHTISPASFNAFDRIVAGREYGVLQWFLDGVIAIAGAHTADISRGDAHKIVLGTALSLYHLKGRVRKVARTSTFGCYGSMDELKDERCLRRTLSIGISEYLANDLWDIISRARTYEHVTMDDILGGVGDFGGTVQVSVDGHRPFRCRWSIRQEEEFSIVLGY</sequence>
<proteinExistence type="predicted"/>
<protein>
    <recommendedName>
        <fullName evidence="4">BTB/POZ domain-containing protein</fullName>
    </recommendedName>
</protein>
<comment type="caution">
    <text evidence="2">The sequence shown here is derived from an EMBL/GenBank/DDBJ whole genome shotgun (WGS) entry which is preliminary data.</text>
</comment>
<organism evidence="2 3">
    <name type="scientific">Marasmius tenuissimus</name>
    <dbReference type="NCBI Taxonomy" id="585030"/>
    <lineage>
        <taxon>Eukaryota</taxon>
        <taxon>Fungi</taxon>
        <taxon>Dikarya</taxon>
        <taxon>Basidiomycota</taxon>
        <taxon>Agaricomycotina</taxon>
        <taxon>Agaricomycetes</taxon>
        <taxon>Agaricomycetidae</taxon>
        <taxon>Agaricales</taxon>
        <taxon>Marasmiineae</taxon>
        <taxon>Marasmiaceae</taxon>
        <taxon>Marasmius</taxon>
    </lineage>
</organism>
<reference evidence="2 3" key="1">
    <citation type="submission" date="2024-05" db="EMBL/GenBank/DDBJ databases">
        <title>A draft genome resource for the thread blight pathogen Marasmius tenuissimus strain MS-2.</title>
        <authorList>
            <person name="Yulfo-Soto G.E."/>
            <person name="Baruah I.K."/>
            <person name="Amoako-Attah I."/>
            <person name="Bukari Y."/>
            <person name="Meinhardt L.W."/>
            <person name="Bailey B.A."/>
            <person name="Cohen S.P."/>
        </authorList>
    </citation>
    <scope>NUCLEOTIDE SEQUENCE [LARGE SCALE GENOMIC DNA]</scope>
    <source>
        <strain evidence="2 3">MS-2</strain>
    </source>
</reference>
<dbReference type="EMBL" id="JBBXMP010000165">
    <property type="protein sequence ID" value="KAL0060697.1"/>
    <property type="molecule type" value="Genomic_DNA"/>
</dbReference>
<dbReference type="Proteomes" id="UP001437256">
    <property type="component" value="Unassembled WGS sequence"/>
</dbReference>
<accession>A0ABR2ZHG6</accession>
<name>A0ABR2ZHG6_9AGAR</name>